<keyword evidence="1" id="KW-0472">Membrane</keyword>
<keyword evidence="1" id="KW-0812">Transmembrane</keyword>
<dbReference type="Ensembl" id="ENSVKKT00000021637.1">
    <property type="protein sequence ID" value="ENSVKKP00000021112.1"/>
    <property type="gene ID" value="ENSVKKG00000014181.1"/>
</dbReference>
<name>A0A8D2Q5I3_VARKO</name>
<dbReference type="OMA" id="HRIRYSC"/>
<organism evidence="2 3">
    <name type="scientific">Varanus komodoensis</name>
    <name type="common">Komodo dragon</name>
    <dbReference type="NCBI Taxonomy" id="61221"/>
    <lineage>
        <taxon>Eukaryota</taxon>
        <taxon>Metazoa</taxon>
        <taxon>Chordata</taxon>
        <taxon>Craniata</taxon>
        <taxon>Vertebrata</taxon>
        <taxon>Euteleostomi</taxon>
        <taxon>Lepidosauria</taxon>
        <taxon>Squamata</taxon>
        <taxon>Bifurcata</taxon>
        <taxon>Unidentata</taxon>
        <taxon>Episquamata</taxon>
        <taxon>Toxicofera</taxon>
        <taxon>Anguimorpha</taxon>
        <taxon>Paleoanguimorpha</taxon>
        <taxon>Varanoidea</taxon>
        <taxon>Varanidae</taxon>
        <taxon>Varanus</taxon>
    </lineage>
</organism>
<keyword evidence="1" id="KW-1133">Transmembrane helix</keyword>
<keyword evidence="3" id="KW-1185">Reference proteome</keyword>
<dbReference type="PANTHER" id="PTHR36464">
    <property type="entry name" value="PROTEIN BEAN1"/>
    <property type="match status" value="1"/>
</dbReference>
<accession>A0A8D2Q5I3</accession>
<proteinExistence type="predicted"/>
<dbReference type="AlphaFoldDB" id="A0A8D2Q5I3"/>
<protein>
    <recommendedName>
        <fullName evidence="4">Protein BEAN1</fullName>
    </recommendedName>
</protein>
<evidence type="ECO:0000313" key="3">
    <source>
        <dbReference type="Proteomes" id="UP000694545"/>
    </source>
</evidence>
<reference evidence="2" key="2">
    <citation type="submission" date="2025-09" db="UniProtKB">
        <authorList>
            <consortium name="Ensembl"/>
        </authorList>
    </citation>
    <scope>IDENTIFICATION</scope>
</reference>
<dbReference type="InterPro" id="IPR039352">
    <property type="entry name" value="BEAN1"/>
</dbReference>
<reference evidence="2" key="1">
    <citation type="submission" date="2025-08" db="UniProtKB">
        <authorList>
            <consortium name="Ensembl"/>
        </authorList>
    </citation>
    <scope>IDENTIFICATION</scope>
</reference>
<feature type="transmembrane region" description="Helical" evidence="1">
    <location>
        <begin position="38"/>
        <end position="61"/>
    </location>
</feature>
<evidence type="ECO:0000313" key="2">
    <source>
        <dbReference type="Ensembl" id="ENSVKKP00000021112.1"/>
    </source>
</evidence>
<sequence>MVFSLFVPHCIAEIGLNQTESARCGEGVRHTSMLDSSVLVAGVVIGVVLFLSCVAIILGSLRKNRCFRHLHLQRDDSYRKAALYGLSLFMASPKARSSEPPPSFYFSPSMETLSRVNLTHPDSPPRYDECVGDQAAQTCIPTDDPPPYSLIDPCRQNEQTLNVPWDEELSLGTSMERDAGYLSGPQDLQEPIPSISLSSSFPMEAAPPYETVVCEQNIPIPLVPLDVLKNSTNYYQNFVNRTM</sequence>
<dbReference type="PANTHER" id="PTHR36464:SF1">
    <property type="entry name" value="PROTEIN BEAN1"/>
    <property type="match status" value="1"/>
</dbReference>
<evidence type="ECO:0000256" key="1">
    <source>
        <dbReference type="SAM" id="Phobius"/>
    </source>
</evidence>
<dbReference type="Proteomes" id="UP000694545">
    <property type="component" value="Unplaced"/>
</dbReference>
<evidence type="ECO:0008006" key="4">
    <source>
        <dbReference type="Google" id="ProtNLM"/>
    </source>
</evidence>